<evidence type="ECO:0000313" key="3">
    <source>
        <dbReference type="Proteomes" id="UP000682315"/>
    </source>
</evidence>
<organism evidence="2 3">
    <name type="scientific">Bacillus phage Sato</name>
    <dbReference type="NCBI Taxonomy" id="1260286"/>
    <lineage>
        <taxon>Viruses</taxon>
        <taxon>Varidnaviria</taxon>
        <taxon>Bamfordvirae</taxon>
        <taxon>Preplasmiviricota</taxon>
        <taxon>Prepoliviricotina</taxon>
        <taxon>Tectiliviricetes</taxon>
        <taxon>Kalamavirales</taxon>
        <taxon>Tectiviridae</taxon>
        <taxon>Betatectivirus</taxon>
        <taxon>Betatectivirus sato</taxon>
    </lineage>
</organism>
<protein>
    <submittedName>
        <fullName evidence="2">Uncharacterized protein</fullName>
    </submittedName>
</protein>
<sequence>MSYRVYRDKKTRVDRGEDERRKPNIRSVRNAEKVSICSYVLLKIRPCVRIIESR</sequence>
<feature type="region of interest" description="Disordered" evidence="1">
    <location>
        <begin position="1"/>
        <end position="24"/>
    </location>
</feature>
<dbReference type="EMBL" id="MZ089978">
    <property type="protein sequence ID" value="QWE49621.1"/>
    <property type="molecule type" value="Genomic_DNA"/>
</dbReference>
<evidence type="ECO:0000313" key="2">
    <source>
        <dbReference type="EMBL" id="QWE49621.1"/>
    </source>
</evidence>
<gene>
    <name evidence="2" type="ORF">Sato_gp01</name>
</gene>
<evidence type="ECO:0000256" key="1">
    <source>
        <dbReference type="SAM" id="MobiDB-lite"/>
    </source>
</evidence>
<keyword evidence="3" id="KW-1185">Reference proteome</keyword>
<dbReference type="Proteomes" id="UP000682315">
    <property type="component" value="Segment"/>
</dbReference>
<name>A0A8E8U3K4_9VIRU</name>
<feature type="compositionally biased region" description="Basic and acidic residues" evidence="1">
    <location>
        <begin position="1"/>
        <end position="22"/>
    </location>
</feature>
<reference evidence="2 3" key="1">
    <citation type="submission" date="2021-05" db="EMBL/GenBank/DDBJ databases">
        <title>Comparative Genomics of Plasmidial Prophages Sato and Sole Expands the Genetic Diversity found in the Genus Betatectivirus.</title>
        <authorList>
            <person name="Gillis A."/>
            <person name="Hock L."/>
            <person name="Mahillon J."/>
        </authorList>
    </citation>
    <scope>NUCLEOTIDE SEQUENCE [LARGE SCALE GENOMIC DNA]</scope>
    <source>
        <strain evidence="2">Sato</strain>
    </source>
</reference>
<proteinExistence type="predicted"/>
<accession>A0A8E8U3K4</accession>